<evidence type="ECO:0000313" key="1">
    <source>
        <dbReference type="EMBL" id="KAF7278372.1"/>
    </source>
</evidence>
<evidence type="ECO:0008006" key="3">
    <source>
        <dbReference type="Google" id="ProtNLM"/>
    </source>
</evidence>
<dbReference type="Proteomes" id="UP000625711">
    <property type="component" value="Unassembled WGS sequence"/>
</dbReference>
<sequence length="99" mass="11937">MSTKDSERDMGMRKLCAKWVPWELTFDQKQRRFDDSGQFLKMIKHNKPEFLRRYVTMDETWLHHFTPNSNRQSSEWENATVGWQGYGVCILGCAWNNFR</sequence>
<gene>
    <name evidence="1" type="ORF">GWI33_008504</name>
</gene>
<dbReference type="AlphaFoldDB" id="A0A834IBX3"/>
<comment type="caution">
    <text evidence="1">The sequence shown here is derived from an EMBL/GenBank/DDBJ whole genome shotgun (WGS) entry which is preliminary data.</text>
</comment>
<dbReference type="InterPro" id="IPR052709">
    <property type="entry name" value="Transposase-MT_Hybrid"/>
</dbReference>
<name>A0A834IBX3_RHYFE</name>
<dbReference type="PANTHER" id="PTHR46060:SF1">
    <property type="entry name" value="MARINER MOS1 TRANSPOSASE-LIKE PROTEIN"/>
    <property type="match status" value="1"/>
</dbReference>
<protein>
    <recommendedName>
        <fullName evidence="3">Transposase</fullName>
    </recommendedName>
</protein>
<dbReference type="PANTHER" id="PTHR46060">
    <property type="entry name" value="MARINER MOS1 TRANSPOSASE-LIKE PROTEIN"/>
    <property type="match status" value="1"/>
</dbReference>
<dbReference type="GO" id="GO:0003676">
    <property type="term" value="F:nucleic acid binding"/>
    <property type="evidence" value="ECO:0007669"/>
    <property type="project" value="InterPro"/>
</dbReference>
<dbReference type="EMBL" id="JAACXV010000402">
    <property type="protein sequence ID" value="KAF7278372.1"/>
    <property type="molecule type" value="Genomic_DNA"/>
</dbReference>
<organism evidence="1 2">
    <name type="scientific">Rhynchophorus ferrugineus</name>
    <name type="common">Red palm weevil</name>
    <name type="synonym">Curculio ferrugineus</name>
    <dbReference type="NCBI Taxonomy" id="354439"/>
    <lineage>
        <taxon>Eukaryota</taxon>
        <taxon>Metazoa</taxon>
        <taxon>Ecdysozoa</taxon>
        <taxon>Arthropoda</taxon>
        <taxon>Hexapoda</taxon>
        <taxon>Insecta</taxon>
        <taxon>Pterygota</taxon>
        <taxon>Neoptera</taxon>
        <taxon>Endopterygota</taxon>
        <taxon>Coleoptera</taxon>
        <taxon>Polyphaga</taxon>
        <taxon>Cucujiformia</taxon>
        <taxon>Curculionidae</taxon>
        <taxon>Dryophthorinae</taxon>
        <taxon>Rhynchophorus</taxon>
    </lineage>
</organism>
<accession>A0A834IBX3</accession>
<evidence type="ECO:0000313" key="2">
    <source>
        <dbReference type="Proteomes" id="UP000625711"/>
    </source>
</evidence>
<keyword evidence="2" id="KW-1185">Reference proteome</keyword>
<dbReference type="Gene3D" id="3.30.420.10">
    <property type="entry name" value="Ribonuclease H-like superfamily/Ribonuclease H"/>
    <property type="match status" value="1"/>
</dbReference>
<proteinExistence type="predicted"/>
<reference evidence="1" key="1">
    <citation type="submission" date="2020-08" db="EMBL/GenBank/DDBJ databases">
        <title>Genome sequencing and assembly of the red palm weevil Rhynchophorus ferrugineus.</title>
        <authorList>
            <person name="Dias G.B."/>
            <person name="Bergman C.M."/>
            <person name="Manee M."/>
        </authorList>
    </citation>
    <scope>NUCLEOTIDE SEQUENCE</scope>
    <source>
        <strain evidence="1">AA-2017</strain>
        <tissue evidence="1">Whole larva</tissue>
    </source>
</reference>
<dbReference type="InterPro" id="IPR036397">
    <property type="entry name" value="RNaseH_sf"/>
</dbReference>